<dbReference type="InterPro" id="IPR002825">
    <property type="entry name" value="Pept_S49_ser-pept_pro"/>
</dbReference>
<evidence type="ECO:0000313" key="2">
    <source>
        <dbReference type="Proteomes" id="UP000823928"/>
    </source>
</evidence>
<dbReference type="AlphaFoldDB" id="A0A9D1EYX6"/>
<dbReference type="GO" id="GO:0008233">
    <property type="term" value="F:peptidase activity"/>
    <property type="evidence" value="ECO:0007669"/>
    <property type="project" value="UniProtKB-KW"/>
</dbReference>
<dbReference type="GO" id="GO:0016020">
    <property type="term" value="C:membrane"/>
    <property type="evidence" value="ECO:0007669"/>
    <property type="project" value="InterPro"/>
</dbReference>
<accession>A0A9D1EYX6</accession>
<keyword evidence="1" id="KW-0378">Hydrolase</keyword>
<sequence>MTAVCNITKRNLICYVSAWLQATKGNPEYSINDNDMNGFMNAVSGLDRTNGLDLLLYTPGGAVTATESIVSYLRKMFNNDIRVIVPHMAMSAGTMIACASKEIIMGKESSLGPIDPQYRGVPAQGVQKEFDRAIKETLKEPNRALIWREIIQQYRPTFIGECDNAVALAYNLVDGWLKSCMFAEDPGKGKRTKKILNELASHSASKVHDRHYDFTKCKELGLNVTALEDNQKLQDAVLSLHHAYICSFYRLPTSIKFIENQNGQTFIINGQR</sequence>
<dbReference type="PANTHER" id="PTHR35984">
    <property type="entry name" value="PERIPLASMIC SERINE PROTEASE"/>
    <property type="match status" value="1"/>
</dbReference>
<reference evidence="1" key="2">
    <citation type="journal article" date="2021" name="PeerJ">
        <title>Extensive microbial diversity within the chicken gut microbiome revealed by metagenomics and culture.</title>
        <authorList>
            <person name="Gilroy R."/>
            <person name="Ravi A."/>
            <person name="Getino M."/>
            <person name="Pursley I."/>
            <person name="Horton D.L."/>
            <person name="Alikhan N.F."/>
            <person name="Baker D."/>
            <person name="Gharbi K."/>
            <person name="Hall N."/>
            <person name="Watson M."/>
            <person name="Adriaenssens E.M."/>
            <person name="Foster-Nyarko E."/>
            <person name="Jarju S."/>
            <person name="Secka A."/>
            <person name="Antonio M."/>
            <person name="Oren A."/>
            <person name="Chaudhuri R.R."/>
            <person name="La Ragione R."/>
            <person name="Hildebrand F."/>
            <person name="Pallen M.J."/>
        </authorList>
    </citation>
    <scope>NUCLEOTIDE SEQUENCE</scope>
    <source>
        <strain evidence="1">6276</strain>
    </source>
</reference>
<name>A0A9D1EYX6_9BACT</name>
<dbReference type="Proteomes" id="UP000823928">
    <property type="component" value="Unassembled WGS sequence"/>
</dbReference>
<comment type="caution">
    <text evidence="1">The sequence shown here is derived from an EMBL/GenBank/DDBJ whole genome shotgun (WGS) entry which is preliminary data.</text>
</comment>
<proteinExistence type="predicted"/>
<dbReference type="SUPFAM" id="SSF52096">
    <property type="entry name" value="ClpP/crotonase"/>
    <property type="match status" value="1"/>
</dbReference>
<dbReference type="EMBL" id="DVIU01000107">
    <property type="protein sequence ID" value="HIS35977.1"/>
    <property type="molecule type" value="Genomic_DNA"/>
</dbReference>
<dbReference type="GO" id="GO:0006508">
    <property type="term" value="P:proteolysis"/>
    <property type="evidence" value="ECO:0007669"/>
    <property type="project" value="UniProtKB-KW"/>
</dbReference>
<dbReference type="Pfam" id="PF01972">
    <property type="entry name" value="SDH_protease"/>
    <property type="match status" value="1"/>
</dbReference>
<organism evidence="1 2">
    <name type="scientific">Candidatus Scatousia excrementigallinarum</name>
    <dbReference type="NCBI Taxonomy" id="2840935"/>
    <lineage>
        <taxon>Bacteria</taxon>
        <taxon>Candidatus Scatousia</taxon>
    </lineage>
</organism>
<gene>
    <name evidence="1" type="ORF">IAC10_05025</name>
</gene>
<dbReference type="PANTHER" id="PTHR35984:SF1">
    <property type="entry name" value="PERIPLASMIC SERINE PROTEASE"/>
    <property type="match status" value="1"/>
</dbReference>
<keyword evidence="1" id="KW-0645">Protease</keyword>
<dbReference type="InterPro" id="IPR029045">
    <property type="entry name" value="ClpP/crotonase-like_dom_sf"/>
</dbReference>
<reference evidence="1" key="1">
    <citation type="submission" date="2020-10" db="EMBL/GenBank/DDBJ databases">
        <authorList>
            <person name="Gilroy R."/>
        </authorList>
    </citation>
    <scope>NUCLEOTIDE SEQUENCE</scope>
    <source>
        <strain evidence="1">6276</strain>
    </source>
</reference>
<protein>
    <submittedName>
        <fullName evidence="1">ATP-dependent Clp protease proteolytic subunit</fullName>
    </submittedName>
</protein>
<dbReference type="Gene3D" id="3.90.226.10">
    <property type="entry name" value="2-enoyl-CoA Hydratase, Chain A, domain 1"/>
    <property type="match status" value="1"/>
</dbReference>
<evidence type="ECO:0000313" key="1">
    <source>
        <dbReference type="EMBL" id="HIS35977.1"/>
    </source>
</evidence>